<keyword evidence="6" id="KW-1185">Reference proteome</keyword>
<accession>A0ABR3W0V4</accession>
<keyword evidence="4" id="KW-0456">Lyase</keyword>
<proteinExistence type="inferred from homology"/>
<organism evidence="5 6">
    <name type="scientific">Phialemonium thermophilum</name>
    <dbReference type="NCBI Taxonomy" id="223376"/>
    <lineage>
        <taxon>Eukaryota</taxon>
        <taxon>Fungi</taxon>
        <taxon>Dikarya</taxon>
        <taxon>Ascomycota</taxon>
        <taxon>Pezizomycotina</taxon>
        <taxon>Sordariomycetes</taxon>
        <taxon>Sordariomycetidae</taxon>
        <taxon>Cephalothecales</taxon>
        <taxon>Cephalothecaceae</taxon>
        <taxon>Phialemonium</taxon>
    </lineage>
</organism>
<evidence type="ECO:0000313" key="5">
    <source>
        <dbReference type="EMBL" id="KAL1850427.1"/>
    </source>
</evidence>
<keyword evidence="4" id="KW-0479">Metal-binding</keyword>
<keyword evidence="3 4" id="KW-0460">Magnesium</keyword>
<comment type="similarity">
    <text evidence="2 4">Belongs to the terpene synthase family.</text>
</comment>
<dbReference type="InterPro" id="IPR008949">
    <property type="entry name" value="Isoprenoid_synthase_dom_sf"/>
</dbReference>
<comment type="cofactor">
    <cofactor evidence="1 4">
        <name>Mg(2+)</name>
        <dbReference type="ChEBI" id="CHEBI:18420"/>
    </cofactor>
</comment>
<dbReference type="PANTHER" id="PTHR35201:SF4">
    <property type="entry name" value="BETA-PINACENE SYNTHASE-RELATED"/>
    <property type="match status" value="1"/>
</dbReference>
<dbReference type="Gene3D" id="1.10.600.10">
    <property type="entry name" value="Farnesyl Diphosphate Synthase"/>
    <property type="match status" value="1"/>
</dbReference>
<dbReference type="PANTHER" id="PTHR35201">
    <property type="entry name" value="TERPENE SYNTHASE"/>
    <property type="match status" value="1"/>
</dbReference>
<dbReference type="EMBL" id="JAZHXJ010000833">
    <property type="protein sequence ID" value="KAL1850427.1"/>
    <property type="molecule type" value="Genomic_DNA"/>
</dbReference>
<gene>
    <name evidence="5" type="ORF">VTK73DRAFT_9686</name>
</gene>
<evidence type="ECO:0000256" key="4">
    <source>
        <dbReference type="RuleBase" id="RU366034"/>
    </source>
</evidence>
<dbReference type="Proteomes" id="UP001586593">
    <property type="component" value="Unassembled WGS sequence"/>
</dbReference>
<dbReference type="SUPFAM" id="SSF48576">
    <property type="entry name" value="Terpenoid synthases"/>
    <property type="match status" value="1"/>
</dbReference>
<evidence type="ECO:0000256" key="2">
    <source>
        <dbReference type="ARBA" id="ARBA00006333"/>
    </source>
</evidence>
<evidence type="ECO:0000256" key="1">
    <source>
        <dbReference type="ARBA" id="ARBA00001946"/>
    </source>
</evidence>
<dbReference type="InterPro" id="IPR034686">
    <property type="entry name" value="Terpene_cyclase-like_2"/>
</dbReference>
<name>A0ABR3W0V4_9PEZI</name>
<comment type="caution">
    <text evidence="5">The sequence shown here is derived from an EMBL/GenBank/DDBJ whole genome shotgun (WGS) entry which is preliminary data.</text>
</comment>
<reference evidence="5 6" key="1">
    <citation type="journal article" date="2024" name="Commun. Biol.">
        <title>Comparative genomic analysis of thermophilic fungi reveals convergent evolutionary adaptations and gene losses.</title>
        <authorList>
            <person name="Steindorff A.S."/>
            <person name="Aguilar-Pontes M.V."/>
            <person name="Robinson A.J."/>
            <person name="Andreopoulos B."/>
            <person name="LaButti K."/>
            <person name="Kuo A."/>
            <person name="Mondo S."/>
            <person name="Riley R."/>
            <person name="Otillar R."/>
            <person name="Haridas S."/>
            <person name="Lipzen A."/>
            <person name="Grimwood J."/>
            <person name="Schmutz J."/>
            <person name="Clum A."/>
            <person name="Reid I.D."/>
            <person name="Moisan M.C."/>
            <person name="Butler G."/>
            <person name="Nguyen T.T.M."/>
            <person name="Dewar K."/>
            <person name="Conant G."/>
            <person name="Drula E."/>
            <person name="Henrissat B."/>
            <person name="Hansel C."/>
            <person name="Singer S."/>
            <person name="Hutchinson M.I."/>
            <person name="de Vries R.P."/>
            <person name="Natvig D.O."/>
            <person name="Powell A.J."/>
            <person name="Tsang A."/>
            <person name="Grigoriev I.V."/>
        </authorList>
    </citation>
    <scope>NUCLEOTIDE SEQUENCE [LARGE SCALE GENOMIC DNA]</scope>
    <source>
        <strain evidence="5 6">ATCC 24622</strain>
    </source>
</reference>
<sequence>MRLWATTAGLQILNHLTPESVGIRQYETIRRHTSGMNPCLALADVGNAGSVDPADYWRRDVQTLLRHANNIVCWSNDIQSLGVEARQPGQFRNMVVIYAGGGKSLQEGVDRTRARVQSEIDDFVALSEKVVRDAEPRLRGFVEGMKYWIRGYQDWVLKDTQRYAAQFAAVDADDRMYSV</sequence>
<protein>
    <recommendedName>
        <fullName evidence="4">Terpene synthase</fullName>
        <ecNumber evidence="4">4.2.3.-</ecNumber>
    </recommendedName>
</protein>
<evidence type="ECO:0000256" key="3">
    <source>
        <dbReference type="ARBA" id="ARBA00022842"/>
    </source>
</evidence>
<dbReference type="Pfam" id="PF19086">
    <property type="entry name" value="Terpene_syn_C_2"/>
    <property type="match status" value="1"/>
</dbReference>
<dbReference type="EC" id="4.2.3.-" evidence="4"/>
<evidence type="ECO:0000313" key="6">
    <source>
        <dbReference type="Proteomes" id="UP001586593"/>
    </source>
</evidence>